<sequence>MVTKAIASYRMKSLDETLSQLSKEDCQLIAGGTDLMVQRKSPRGAPGRFDKPVVFIDHLKELKQIYRVNQDIHIGACCTYSEMMEHHLIPNILKKAMKEIAAPAIRNRGTIGGNICNASPAGDTLPLLYIFNAKIRLRSAKGERAAEIRDFIQGPRKVDRLKDELVTEIILPEVPEVQPYFVFEKVANRRADAITKISFAGSMRWDEGRIQDARLAFGAVGPTIVRAADIEQKLVGQAFPLNDKVIDGIVAEFESLLKPIDDHRSTGVYRKTVALNLLRHFLEVRA</sequence>
<gene>
    <name evidence="4" type="ORF">DL346_09735</name>
</gene>
<dbReference type="InterPro" id="IPR036318">
    <property type="entry name" value="FAD-bd_PCMH-like_sf"/>
</dbReference>
<reference evidence="4 5" key="1">
    <citation type="submission" date="2018-06" db="EMBL/GenBank/DDBJ databases">
        <title>Paenibacillus montanisoli sp. nov., isolated from mountain area soil.</title>
        <authorList>
            <person name="Wu M."/>
        </authorList>
    </citation>
    <scope>NUCLEOTIDE SEQUENCE [LARGE SCALE GENOMIC DNA]</scope>
    <source>
        <strain evidence="4 5">RA17</strain>
    </source>
</reference>
<protein>
    <submittedName>
        <fullName evidence="4">Xanthine dehydrogenase family protein subunit M</fullName>
    </submittedName>
</protein>
<name>A0A328U6V1_9BACL</name>
<evidence type="ECO:0000313" key="5">
    <source>
        <dbReference type="Proteomes" id="UP000249260"/>
    </source>
</evidence>
<dbReference type="SUPFAM" id="SSF55447">
    <property type="entry name" value="CO dehydrogenase flavoprotein C-terminal domain-like"/>
    <property type="match status" value="1"/>
</dbReference>
<dbReference type="PROSITE" id="PS51387">
    <property type="entry name" value="FAD_PCMH"/>
    <property type="match status" value="1"/>
</dbReference>
<dbReference type="Gene3D" id="3.30.465.10">
    <property type="match status" value="1"/>
</dbReference>
<dbReference type="InterPro" id="IPR016166">
    <property type="entry name" value="FAD-bd_PCMH"/>
</dbReference>
<dbReference type="Gene3D" id="3.30.390.50">
    <property type="entry name" value="CO dehydrogenase flavoprotein, C-terminal domain"/>
    <property type="match status" value="1"/>
</dbReference>
<dbReference type="SUPFAM" id="SSF56176">
    <property type="entry name" value="FAD-binding/transporter-associated domain-like"/>
    <property type="match status" value="1"/>
</dbReference>
<dbReference type="AlphaFoldDB" id="A0A328U6V1"/>
<dbReference type="InterPro" id="IPR016169">
    <property type="entry name" value="FAD-bd_PCMH_sub2"/>
</dbReference>
<proteinExistence type="predicted"/>
<evidence type="ECO:0000256" key="1">
    <source>
        <dbReference type="ARBA" id="ARBA00022630"/>
    </source>
</evidence>
<dbReference type="InterPro" id="IPR016167">
    <property type="entry name" value="FAD-bd_PCMH_sub1"/>
</dbReference>
<dbReference type="Pfam" id="PF03450">
    <property type="entry name" value="CO_deh_flav_C"/>
    <property type="match status" value="1"/>
</dbReference>
<organism evidence="4 5">
    <name type="scientific">Paenibacillus montanisoli</name>
    <dbReference type="NCBI Taxonomy" id="2081970"/>
    <lineage>
        <taxon>Bacteria</taxon>
        <taxon>Bacillati</taxon>
        <taxon>Bacillota</taxon>
        <taxon>Bacilli</taxon>
        <taxon>Bacillales</taxon>
        <taxon>Paenibacillaceae</taxon>
        <taxon>Paenibacillus</taxon>
    </lineage>
</organism>
<dbReference type="PANTHER" id="PTHR42659:SF9">
    <property type="entry name" value="XANTHINE DEHYDROGENASE FAD-BINDING SUBUNIT XDHB-RELATED"/>
    <property type="match status" value="1"/>
</dbReference>
<keyword evidence="5" id="KW-1185">Reference proteome</keyword>
<keyword evidence="1" id="KW-0285">Flavoprotein</keyword>
<dbReference type="SMART" id="SM01092">
    <property type="entry name" value="CO_deh_flav_C"/>
    <property type="match status" value="1"/>
</dbReference>
<dbReference type="OrthoDB" id="9774454at2"/>
<dbReference type="GO" id="GO:0071949">
    <property type="term" value="F:FAD binding"/>
    <property type="evidence" value="ECO:0007669"/>
    <property type="project" value="InterPro"/>
</dbReference>
<dbReference type="InterPro" id="IPR036683">
    <property type="entry name" value="CO_DH_flav_C_dom_sf"/>
</dbReference>
<keyword evidence="2" id="KW-0560">Oxidoreductase</keyword>
<accession>A0A328U6V1</accession>
<dbReference type="InterPro" id="IPR051312">
    <property type="entry name" value="Diverse_Substr_Oxidored"/>
</dbReference>
<evidence type="ECO:0000313" key="4">
    <source>
        <dbReference type="EMBL" id="RAP75726.1"/>
    </source>
</evidence>
<dbReference type="RefSeq" id="WP_112881951.1">
    <property type="nucleotide sequence ID" value="NZ_QLUW01000002.1"/>
</dbReference>
<evidence type="ECO:0000259" key="3">
    <source>
        <dbReference type="PROSITE" id="PS51387"/>
    </source>
</evidence>
<dbReference type="Pfam" id="PF00941">
    <property type="entry name" value="FAD_binding_5"/>
    <property type="match status" value="1"/>
</dbReference>
<dbReference type="EMBL" id="QLUW01000002">
    <property type="protein sequence ID" value="RAP75726.1"/>
    <property type="molecule type" value="Genomic_DNA"/>
</dbReference>
<evidence type="ECO:0000256" key="2">
    <source>
        <dbReference type="ARBA" id="ARBA00023002"/>
    </source>
</evidence>
<dbReference type="GO" id="GO:0016491">
    <property type="term" value="F:oxidoreductase activity"/>
    <property type="evidence" value="ECO:0007669"/>
    <property type="project" value="UniProtKB-KW"/>
</dbReference>
<feature type="domain" description="FAD-binding PCMH-type" evidence="3">
    <location>
        <begin position="1"/>
        <end position="176"/>
    </location>
</feature>
<dbReference type="PANTHER" id="PTHR42659">
    <property type="entry name" value="XANTHINE DEHYDROGENASE SUBUNIT C-RELATED"/>
    <property type="match status" value="1"/>
</dbReference>
<comment type="caution">
    <text evidence="4">The sequence shown here is derived from an EMBL/GenBank/DDBJ whole genome shotgun (WGS) entry which is preliminary data.</text>
</comment>
<dbReference type="Gene3D" id="3.30.43.10">
    <property type="entry name" value="Uridine Diphospho-n-acetylenolpyruvylglucosamine Reductase, domain 2"/>
    <property type="match status" value="1"/>
</dbReference>
<dbReference type="InterPro" id="IPR002346">
    <property type="entry name" value="Mopterin_DH_FAD-bd"/>
</dbReference>
<dbReference type="InterPro" id="IPR005107">
    <property type="entry name" value="CO_DH_flav_C"/>
</dbReference>
<dbReference type="Proteomes" id="UP000249260">
    <property type="component" value="Unassembled WGS sequence"/>
</dbReference>